<keyword evidence="1" id="KW-0472">Membrane</keyword>
<dbReference type="PANTHER" id="PTHR48090">
    <property type="entry name" value="UNDECAPRENYL-PHOSPHATE 4-DEOXY-4-FORMAMIDO-L-ARABINOSE TRANSFERASE-RELATED"/>
    <property type="match status" value="1"/>
</dbReference>
<dbReference type="PANTHER" id="PTHR48090:SF7">
    <property type="entry name" value="RFBJ PROTEIN"/>
    <property type="match status" value="1"/>
</dbReference>
<dbReference type="Proteomes" id="UP001197974">
    <property type="component" value="Chromosome"/>
</dbReference>
<dbReference type="InterPro" id="IPR050256">
    <property type="entry name" value="Glycosyltransferase_2"/>
</dbReference>
<dbReference type="Gene3D" id="3.90.550.10">
    <property type="entry name" value="Spore Coat Polysaccharide Biosynthesis Protein SpsA, Chain A"/>
    <property type="match status" value="1"/>
</dbReference>
<dbReference type="InterPro" id="IPR029044">
    <property type="entry name" value="Nucleotide-diphossugar_trans"/>
</dbReference>
<dbReference type="EMBL" id="CP129013">
    <property type="protein sequence ID" value="WLR41675.1"/>
    <property type="molecule type" value="Genomic_DNA"/>
</dbReference>
<name>A0ABY9JVK8_9BACI</name>
<organism evidence="3 4">
    <name type="scientific">Bacillus carboniphilus</name>
    <dbReference type="NCBI Taxonomy" id="86663"/>
    <lineage>
        <taxon>Bacteria</taxon>
        <taxon>Bacillati</taxon>
        <taxon>Bacillota</taxon>
        <taxon>Bacilli</taxon>
        <taxon>Bacillales</taxon>
        <taxon>Bacillaceae</taxon>
        <taxon>Bacillus</taxon>
    </lineage>
</organism>
<keyword evidence="1" id="KW-1133">Transmembrane helix</keyword>
<evidence type="ECO:0000256" key="1">
    <source>
        <dbReference type="SAM" id="Phobius"/>
    </source>
</evidence>
<keyword evidence="1" id="KW-0812">Transmembrane</keyword>
<evidence type="ECO:0000259" key="2">
    <source>
        <dbReference type="Pfam" id="PF00535"/>
    </source>
</evidence>
<keyword evidence="4" id="KW-1185">Reference proteome</keyword>
<dbReference type="CDD" id="cd04179">
    <property type="entry name" value="DPM_DPG-synthase_like"/>
    <property type="match status" value="1"/>
</dbReference>
<protein>
    <submittedName>
        <fullName evidence="3">Glycosyltransferase family 2 protein</fullName>
    </submittedName>
</protein>
<feature type="transmembrane region" description="Helical" evidence="1">
    <location>
        <begin position="228"/>
        <end position="250"/>
    </location>
</feature>
<evidence type="ECO:0000313" key="3">
    <source>
        <dbReference type="EMBL" id="WLR41675.1"/>
    </source>
</evidence>
<proteinExistence type="predicted"/>
<dbReference type="RefSeq" id="WP_226541507.1">
    <property type="nucleotide sequence ID" value="NZ_CP129013.1"/>
</dbReference>
<feature type="transmembrane region" description="Helical" evidence="1">
    <location>
        <begin position="262"/>
        <end position="285"/>
    </location>
</feature>
<accession>A0ABY9JVK8</accession>
<evidence type="ECO:0000313" key="4">
    <source>
        <dbReference type="Proteomes" id="UP001197974"/>
    </source>
</evidence>
<reference evidence="3 4" key="1">
    <citation type="submission" date="2023-06" db="EMBL/GenBank/DDBJ databases">
        <title>Five Gram-positive bacteria isolated from mangrove sediments in Shenzhen, Guangdong, China.</title>
        <authorList>
            <person name="Yu S."/>
            <person name="Zheng W."/>
            <person name="Huang Y."/>
        </authorList>
    </citation>
    <scope>NUCLEOTIDE SEQUENCE [LARGE SCALE GENOMIC DNA]</scope>
    <source>
        <strain evidence="3 4">SaN35-3</strain>
    </source>
</reference>
<dbReference type="SUPFAM" id="SSF53448">
    <property type="entry name" value="Nucleotide-diphospho-sugar transferases"/>
    <property type="match status" value="1"/>
</dbReference>
<gene>
    <name evidence="3" type="ORF">LC087_12455</name>
</gene>
<feature type="domain" description="Glycosyltransferase 2-like" evidence="2">
    <location>
        <begin position="5"/>
        <end position="160"/>
    </location>
</feature>
<dbReference type="Pfam" id="PF00535">
    <property type="entry name" value="Glycos_transf_2"/>
    <property type="match status" value="1"/>
</dbReference>
<sequence length="313" mass="35912">MKIAVLIPCFNEERTIGKVINDFKQELPDAEIYVYDNNSSDRTSEIAIRHGAIVKHEPRQGKGNVVRAMFSEIDADYYVMADGDDTYPAEFVHQLLQPLIEKKAHMVIGDRLSNNTYREQNKRQFHNLGNRLVKGLINSLYKSSLSDIMTGYRAFNRFFVKSMPVLSPGFEIESEMTIHALDKRFIVEEIPIVYRDRPEGSESKLHTFSDGYKVLKMVFVLFKDYKPLMFFSLWSAFFLISGLAVGSPVIVEFIQTSFITKVPSAILAVGLILVSIMFMISGLILDTVASVHRKQYELELKRIYDTIEEQRID</sequence>
<dbReference type="InterPro" id="IPR001173">
    <property type="entry name" value="Glyco_trans_2-like"/>
</dbReference>